<dbReference type="InterPro" id="IPR029063">
    <property type="entry name" value="SAM-dependent_MTases_sf"/>
</dbReference>
<evidence type="ECO:0000313" key="1">
    <source>
        <dbReference type="EMBL" id="WXB11690.1"/>
    </source>
</evidence>
<evidence type="ECO:0008006" key="3">
    <source>
        <dbReference type="Google" id="ProtNLM"/>
    </source>
</evidence>
<accession>A0ABZ2LLS5</accession>
<organism evidence="1 2">
    <name type="scientific">Pendulispora albinea</name>
    <dbReference type="NCBI Taxonomy" id="2741071"/>
    <lineage>
        <taxon>Bacteria</taxon>
        <taxon>Pseudomonadati</taxon>
        <taxon>Myxococcota</taxon>
        <taxon>Myxococcia</taxon>
        <taxon>Myxococcales</taxon>
        <taxon>Sorangiineae</taxon>
        <taxon>Pendulisporaceae</taxon>
        <taxon>Pendulispora</taxon>
    </lineage>
</organism>
<reference evidence="1 2" key="1">
    <citation type="submission" date="2021-12" db="EMBL/GenBank/DDBJ databases">
        <title>Discovery of the Pendulisporaceae a myxobacterial family with distinct sporulation behavior and unique specialized metabolism.</title>
        <authorList>
            <person name="Garcia R."/>
            <person name="Popoff A."/>
            <person name="Bader C.D."/>
            <person name="Loehr J."/>
            <person name="Walesch S."/>
            <person name="Walt C."/>
            <person name="Boldt J."/>
            <person name="Bunk B."/>
            <person name="Haeckl F.J.F.P.J."/>
            <person name="Gunesch A.P."/>
            <person name="Birkelbach J."/>
            <person name="Nuebel U."/>
            <person name="Pietschmann T."/>
            <person name="Bach T."/>
            <person name="Mueller R."/>
        </authorList>
    </citation>
    <scope>NUCLEOTIDE SEQUENCE [LARGE SCALE GENOMIC DNA]</scope>
    <source>
        <strain evidence="1 2">MSr11954</strain>
    </source>
</reference>
<proteinExistence type="predicted"/>
<dbReference type="EMBL" id="CP089984">
    <property type="protein sequence ID" value="WXB11690.1"/>
    <property type="molecule type" value="Genomic_DNA"/>
</dbReference>
<sequence length="225" mass="25398">MPTSQHHQLTKIIDIVVQLNPMSVLDIGVGFGKYGLLCREYLELWDGREDYRSFTRRIDGVEVFPEYLTPVHKYVYDEVYIGNALDVVPNKLERTYDLALLIDVLEHFEKKDGEALLRALLARAKNVVVSVPKDIGHQGTTFENEHEAHIGEWTPDELLALGSGFSVADRASHIVFLGTPDAVRRLRPIFSPSPVRRAKRALFEAAEPAKDLVSSVMRRVTGHSH</sequence>
<dbReference type="Gene3D" id="3.40.50.150">
    <property type="entry name" value="Vaccinia Virus protein VP39"/>
    <property type="match status" value="1"/>
</dbReference>
<dbReference type="RefSeq" id="WP_394821312.1">
    <property type="nucleotide sequence ID" value="NZ_CP089984.1"/>
</dbReference>
<evidence type="ECO:0000313" key="2">
    <source>
        <dbReference type="Proteomes" id="UP001370348"/>
    </source>
</evidence>
<protein>
    <recommendedName>
        <fullName evidence="3">Class I SAM-dependent methyltransferase</fullName>
    </recommendedName>
</protein>
<dbReference type="SUPFAM" id="SSF53335">
    <property type="entry name" value="S-adenosyl-L-methionine-dependent methyltransferases"/>
    <property type="match status" value="1"/>
</dbReference>
<dbReference type="Proteomes" id="UP001370348">
    <property type="component" value="Chromosome"/>
</dbReference>
<keyword evidence="2" id="KW-1185">Reference proteome</keyword>
<name>A0ABZ2LLS5_9BACT</name>
<gene>
    <name evidence="1" type="ORF">LZC94_28005</name>
</gene>